<protein>
    <submittedName>
        <fullName evidence="2">Uncharacterized protein</fullName>
    </submittedName>
</protein>
<evidence type="ECO:0000313" key="3">
    <source>
        <dbReference type="Proteomes" id="UP001610563"/>
    </source>
</evidence>
<name>A0ABR4FNP0_9EURO</name>
<evidence type="ECO:0000256" key="1">
    <source>
        <dbReference type="SAM" id="MobiDB-lite"/>
    </source>
</evidence>
<dbReference type="Proteomes" id="UP001610563">
    <property type="component" value="Unassembled WGS sequence"/>
</dbReference>
<proteinExistence type="predicted"/>
<feature type="region of interest" description="Disordered" evidence="1">
    <location>
        <begin position="219"/>
        <end position="246"/>
    </location>
</feature>
<gene>
    <name evidence="2" type="ORF">BJX66DRAFT_74870</name>
</gene>
<keyword evidence="3" id="KW-1185">Reference proteome</keyword>
<evidence type="ECO:0000313" key="2">
    <source>
        <dbReference type="EMBL" id="KAL2784883.1"/>
    </source>
</evidence>
<accession>A0ABR4FNP0</accession>
<reference evidence="2 3" key="1">
    <citation type="submission" date="2024-07" db="EMBL/GenBank/DDBJ databases">
        <title>Section-level genome sequencing and comparative genomics of Aspergillus sections Usti and Cavernicolus.</title>
        <authorList>
            <consortium name="Lawrence Berkeley National Laboratory"/>
            <person name="Nybo J.L."/>
            <person name="Vesth T.C."/>
            <person name="Theobald S."/>
            <person name="Frisvad J.C."/>
            <person name="Larsen T.O."/>
            <person name="Kjaerboelling I."/>
            <person name="Rothschild-Mancinelli K."/>
            <person name="Lyhne E.K."/>
            <person name="Kogle M.E."/>
            <person name="Barry K."/>
            <person name="Clum A."/>
            <person name="Na H."/>
            <person name="Ledsgaard L."/>
            <person name="Lin J."/>
            <person name="Lipzen A."/>
            <person name="Kuo A."/>
            <person name="Riley R."/>
            <person name="Mondo S."/>
            <person name="Labutti K."/>
            <person name="Haridas S."/>
            <person name="Pangalinan J."/>
            <person name="Salamov A.A."/>
            <person name="Simmons B.A."/>
            <person name="Magnuson J.K."/>
            <person name="Chen J."/>
            <person name="Drula E."/>
            <person name="Henrissat B."/>
            <person name="Wiebenga A."/>
            <person name="Lubbers R.J."/>
            <person name="Gomes A.C."/>
            <person name="Makela M.R."/>
            <person name="Stajich J."/>
            <person name="Grigoriev I.V."/>
            <person name="Mortensen U.H."/>
            <person name="De Vries R.P."/>
            <person name="Baker S.E."/>
            <person name="Andersen M.R."/>
        </authorList>
    </citation>
    <scope>NUCLEOTIDE SEQUENCE [LARGE SCALE GENOMIC DNA]</scope>
    <source>
        <strain evidence="2 3">CBS 209.92</strain>
    </source>
</reference>
<dbReference type="EMBL" id="JBFTWV010000163">
    <property type="protein sequence ID" value="KAL2784883.1"/>
    <property type="molecule type" value="Genomic_DNA"/>
</dbReference>
<sequence length="372" mass="41768">MLSNGFLDESRYILLYGSSPWSLGDTLGLVFDLETSRATFIADYNDADAFHRHTWGWLPFEDILSGYVDMITEGKVTPVPWRKSGDLDPSPTNTNGEAGTHYVPPGKLKLWTSTDLDKAVSAMRRLVHAIEARVDLLAQDSCNPSPPYGHLLWHDPAAFSNERLVPPGTFAHEFLKAISGWMVRFRFIAPGIRFPTLAEFLAQSSRERHHQGSLLIFAVDNDDDDDDNHDTGTDNSTQSTDLPRPWPPGVYIEDICPGGDYHFANEFRLELPFRVGVNGFAKQSSGQPLGVNIMERDPRPKGSRHELYQSGFPTGFTDIRGVQIHKVLENWAGMVERGDWVVGDDGVEGGIRKFREADTAEHWEKYIVAHSW</sequence>
<organism evidence="2 3">
    <name type="scientific">Aspergillus keveii</name>
    <dbReference type="NCBI Taxonomy" id="714993"/>
    <lineage>
        <taxon>Eukaryota</taxon>
        <taxon>Fungi</taxon>
        <taxon>Dikarya</taxon>
        <taxon>Ascomycota</taxon>
        <taxon>Pezizomycotina</taxon>
        <taxon>Eurotiomycetes</taxon>
        <taxon>Eurotiomycetidae</taxon>
        <taxon>Eurotiales</taxon>
        <taxon>Aspergillaceae</taxon>
        <taxon>Aspergillus</taxon>
        <taxon>Aspergillus subgen. Nidulantes</taxon>
    </lineage>
</organism>
<comment type="caution">
    <text evidence="2">The sequence shown here is derived from an EMBL/GenBank/DDBJ whole genome shotgun (WGS) entry which is preliminary data.</text>
</comment>